<organism evidence="1 2">
    <name type="scientific">Methanohalarchaeum thermophilum</name>
    <dbReference type="NCBI Taxonomy" id="1903181"/>
    <lineage>
        <taxon>Archaea</taxon>
        <taxon>Methanobacteriati</taxon>
        <taxon>Methanobacteriota</taxon>
        <taxon>Methanonatronarchaeia</taxon>
        <taxon>Methanonatronarchaeales</taxon>
        <taxon>Methanonatronarchaeaceae</taxon>
        <taxon>Candidatus Methanohalarchaeum</taxon>
    </lineage>
</organism>
<gene>
    <name evidence="1" type="ORF">BTN85_0251</name>
</gene>
<protein>
    <submittedName>
        <fullName evidence="1">Uncharacterized protein</fullName>
    </submittedName>
</protein>
<dbReference type="Proteomes" id="UP000185744">
    <property type="component" value="Unassembled WGS sequence"/>
</dbReference>
<proteinExistence type="predicted"/>
<evidence type="ECO:0000313" key="1">
    <source>
        <dbReference type="EMBL" id="OKY77782.1"/>
    </source>
</evidence>
<name>A0A1Q6DTY4_METT1</name>
<reference evidence="1" key="1">
    <citation type="submission" date="2016-12" db="EMBL/GenBank/DDBJ databases">
        <title>Discovery of methanogenic haloarchaea.</title>
        <authorList>
            <person name="Sorokin D.Y."/>
            <person name="Makarova K.S."/>
            <person name="Abbas B."/>
            <person name="Ferrer M."/>
            <person name="Golyshin P.N."/>
        </authorList>
    </citation>
    <scope>NUCLEOTIDE SEQUENCE [LARGE SCALE GENOMIC DNA]</scope>
    <source>
        <strain evidence="1">HMET1</strain>
    </source>
</reference>
<comment type="caution">
    <text evidence="1">The sequence shown here is derived from an EMBL/GenBank/DDBJ whole genome shotgun (WGS) entry which is preliminary data.</text>
</comment>
<dbReference type="EMBL" id="MSDW01000001">
    <property type="protein sequence ID" value="OKY77782.1"/>
    <property type="molecule type" value="Genomic_DNA"/>
</dbReference>
<keyword evidence="2" id="KW-1185">Reference proteome</keyword>
<dbReference type="InParanoid" id="A0A1Q6DTY4"/>
<evidence type="ECO:0000313" key="2">
    <source>
        <dbReference type="Proteomes" id="UP000185744"/>
    </source>
</evidence>
<sequence>MVLVLVFVISLGFCGCIGTDQVKGNLTYVGVPCEKRGECPDLAVPKVDDYYLLKEPYEGYSSYLPHLEKNYYNKEIVVSGSKTTFEVDNTTYKAIISSNENIKQVTD</sequence>
<dbReference type="AlphaFoldDB" id="A0A1Q6DTY4"/>
<accession>A0A1Q6DTY4</accession>